<evidence type="ECO:0000259" key="1">
    <source>
        <dbReference type="Pfam" id="PF03171"/>
    </source>
</evidence>
<dbReference type="Gene3D" id="2.60.120.330">
    <property type="entry name" value="B-lactam Antibiotic, Isopenicillin N Synthase, Chain"/>
    <property type="match status" value="1"/>
</dbReference>
<dbReference type="InterPro" id="IPR027443">
    <property type="entry name" value="IPNS-like_sf"/>
</dbReference>
<dbReference type="InterPro" id="IPR044861">
    <property type="entry name" value="IPNS-like_FE2OG_OXY"/>
</dbReference>
<gene>
    <name evidence="2" type="ORF">O6P43_019402</name>
</gene>
<evidence type="ECO:0000313" key="2">
    <source>
        <dbReference type="EMBL" id="KAJ7958724.1"/>
    </source>
</evidence>
<dbReference type="EMBL" id="JARAOO010000008">
    <property type="protein sequence ID" value="KAJ7958724.1"/>
    <property type="molecule type" value="Genomic_DNA"/>
</dbReference>
<feature type="domain" description="Isopenicillin N synthase-like Fe(2+) 2OG dioxygenase" evidence="1">
    <location>
        <begin position="36"/>
        <end position="130"/>
    </location>
</feature>
<dbReference type="InterPro" id="IPR050231">
    <property type="entry name" value="Iron_ascorbate_oxido_reductase"/>
</dbReference>
<comment type="caution">
    <text evidence="2">The sequence shown here is derived from an EMBL/GenBank/DDBJ whole genome shotgun (WGS) entry which is preliminary data.</text>
</comment>
<dbReference type="AlphaFoldDB" id="A0AAD7PL17"/>
<keyword evidence="3" id="KW-1185">Reference proteome</keyword>
<sequence length="145" mass="16321">MLELNFLILKMIFKSFGVEKQYDTRIENLASHLWLMKYRVPPPITPSKKGTQTDVGVLPHTDMSSLTILFQNKVQGLRVLSKKGNWIHVMVPEGAFVVLVGDALEAWSNGRLQAAEHMVVMSGDKERYACGLLTLPKEKTVIDPQ</sequence>
<evidence type="ECO:0000313" key="3">
    <source>
        <dbReference type="Proteomes" id="UP001163823"/>
    </source>
</evidence>
<dbReference type="KEGG" id="qsa:O6P43_019402"/>
<dbReference type="Proteomes" id="UP001163823">
    <property type="component" value="Chromosome 8"/>
</dbReference>
<accession>A0AAD7PL17</accession>
<keyword evidence="2" id="KW-0560">Oxidoreductase</keyword>
<organism evidence="2 3">
    <name type="scientific">Quillaja saponaria</name>
    <name type="common">Soap bark tree</name>
    <dbReference type="NCBI Taxonomy" id="32244"/>
    <lineage>
        <taxon>Eukaryota</taxon>
        <taxon>Viridiplantae</taxon>
        <taxon>Streptophyta</taxon>
        <taxon>Embryophyta</taxon>
        <taxon>Tracheophyta</taxon>
        <taxon>Spermatophyta</taxon>
        <taxon>Magnoliopsida</taxon>
        <taxon>eudicotyledons</taxon>
        <taxon>Gunneridae</taxon>
        <taxon>Pentapetalae</taxon>
        <taxon>rosids</taxon>
        <taxon>fabids</taxon>
        <taxon>Fabales</taxon>
        <taxon>Quillajaceae</taxon>
        <taxon>Quillaja</taxon>
    </lineage>
</organism>
<dbReference type="PANTHER" id="PTHR47990">
    <property type="entry name" value="2-OXOGLUTARATE (2OG) AND FE(II)-DEPENDENT OXYGENASE SUPERFAMILY PROTEIN-RELATED"/>
    <property type="match status" value="1"/>
</dbReference>
<keyword evidence="2" id="KW-0223">Dioxygenase</keyword>
<proteinExistence type="predicted"/>
<dbReference type="GO" id="GO:0051213">
    <property type="term" value="F:dioxygenase activity"/>
    <property type="evidence" value="ECO:0007669"/>
    <property type="project" value="UniProtKB-KW"/>
</dbReference>
<dbReference type="Pfam" id="PF03171">
    <property type="entry name" value="2OG-FeII_Oxy"/>
    <property type="match status" value="1"/>
</dbReference>
<protein>
    <submittedName>
        <fullName evidence="2">2-oxoglutarate-dependent dioxygenase</fullName>
    </submittedName>
</protein>
<dbReference type="SUPFAM" id="SSF51197">
    <property type="entry name" value="Clavaminate synthase-like"/>
    <property type="match status" value="1"/>
</dbReference>
<reference evidence="2" key="1">
    <citation type="journal article" date="2023" name="Science">
        <title>Elucidation of the pathway for biosynthesis of saponin adjuvants from the soapbark tree.</title>
        <authorList>
            <person name="Reed J."/>
            <person name="Orme A."/>
            <person name="El-Demerdash A."/>
            <person name="Owen C."/>
            <person name="Martin L.B.B."/>
            <person name="Misra R.C."/>
            <person name="Kikuchi S."/>
            <person name="Rejzek M."/>
            <person name="Martin A.C."/>
            <person name="Harkess A."/>
            <person name="Leebens-Mack J."/>
            <person name="Louveau T."/>
            <person name="Stephenson M.J."/>
            <person name="Osbourn A."/>
        </authorList>
    </citation>
    <scope>NUCLEOTIDE SEQUENCE</scope>
    <source>
        <strain evidence="2">S10</strain>
    </source>
</reference>
<name>A0AAD7PL17_QUISA</name>